<reference evidence="1 2" key="1">
    <citation type="submission" date="2024-08" db="EMBL/GenBank/DDBJ databases">
        <title>Gnathostoma spinigerum genome.</title>
        <authorList>
            <person name="Gonzalez-Bertolin B."/>
            <person name="Monzon S."/>
            <person name="Zaballos A."/>
            <person name="Jimenez P."/>
            <person name="Dekumyoy P."/>
            <person name="Varona S."/>
            <person name="Cuesta I."/>
            <person name="Sumanam S."/>
            <person name="Adisakwattana P."/>
            <person name="Gasser R.B."/>
            <person name="Hernandez-Gonzalez A."/>
            <person name="Young N.D."/>
            <person name="Perteguer M.J."/>
        </authorList>
    </citation>
    <scope>NUCLEOTIDE SEQUENCE [LARGE SCALE GENOMIC DNA]</scope>
    <source>
        <strain evidence="1">AL3</strain>
        <tissue evidence="1">Liver</tissue>
    </source>
</reference>
<proteinExistence type="predicted"/>
<organism evidence="1 2">
    <name type="scientific">Gnathostoma spinigerum</name>
    <dbReference type="NCBI Taxonomy" id="75299"/>
    <lineage>
        <taxon>Eukaryota</taxon>
        <taxon>Metazoa</taxon>
        <taxon>Ecdysozoa</taxon>
        <taxon>Nematoda</taxon>
        <taxon>Chromadorea</taxon>
        <taxon>Rhabditida</taxon>
        <taxon>Spirurina</taxon>
        <taxon>Gnathostomatomorpha</taxon>
        <taxon>Gnathostomatoidea</taxon>
        <taxon>Gnathostomatidae</taxon>
        <taxon>Gnathostoma</taxon>
    </lineage>
</organism>
<keyword evidence="2" id="KW-1185">Reference proteome</keyword>
<dbReference type="AlphaFoldDB" id="A0ABD6ETZ1"/>
<comment type="caution">
    <text evidence="1">The sequence shown here is derived from an EMBL/GenBank/DDBJ whole genome shotgun (WGS) entry which is preliminary data.</text>
</comment>
<protein>
    <submittedName>
        <fullName evidence="1">Uncharacterized protein</fullName>
    </submittedName>
</protein>
<evidence type="ECO:0000313" key="1">
    <source>
        <dbReference type="EMBL" id="MFH4980017.1"/>
    </source>
</evidence>
<accession>A0ABD6ETZ1</accession>
<name>A0ABD6ETZ1_9BILA</name>
<dbReference type="Proteomes" id="UP001608902">
    <property type="component" value="Unassembled WGS sequence"/>
</dbReference>
<sequence>MKSSVNGYIRHNANISNGVLDRFVVETSQNNDDVLEMERQSLIDNNTTYCEGNSLTEETKGNEIFYCDTSETFSPSEEFVECSTDMTTKNASISHLNMSIASESEHILIRDPSTPMIFQVYQNIV</sequence>
<evidence type="ECO:0000313" key="2">
    <source>
        <dbReference type="Proteomes" id="UP001608902"/>
    </source>
</evidence>
<gene>
    <name evidence="1" type="ORF">AB6A40_006726</name>
</gene>
<dbReference type="EMBL" id="JBGFUD010004937">
    <property type="protein sequence ID" value="MFH4980017.1"/>
    <property type="molecule type" value="Genomic_DNA"/>
</dbReference>